<dbReference type="Proteomes" id="UP001524547">
    <property type="component" value="Unassembled WGS sequence"/>
</dbReference>
<gene>
    <name evidence="8" type="ORF">NFI88_02235</name>
</gene>
<keyword evidence="4 7" id="KW-0812">Transmembrane</keyword>
<evidence type="ECO:0000256" key="7">
    <source>
        <dbReference type="SAM" id="Phobius"/>
    </source>
</evidence>
<evidence type="ECO:0000256" key="1">
    <source>
        <dbReference type="ARBA" id="ARBA00004141"/>
    </source>
</evidence>
<reference evidence="8 9" key="1">
    <citation type="submission" date="2022-06" db="EMBL/GenBank/DDBJ databases">
        <title>Rhizosaccharibacter gen. nov. sp. nov. KSS12, endophytic bacteria isolated from sugarcane.</title>
        <authorList>
            <person name="Pitiwittayakul N."/>
        </authorList>
    </citation>
    <scope>NUCLEOTIDE SEQUENCE [LARGE SCALE GENOMIC DNA]</scope>
    <source>
        <strain evidence="8 9">KSS12</strain>
    </source>
</reference>
<evidence type="ECO:0000256" key="5">
    <source>
        <dbReference type="ARBA" id="ARBA00022989"/>
    </source>
</evidence>
<feature type="transmembrane region" description="Helical" evidence="7">
    <location>
        <begin position="178"/>
        <end position="199"/>
    </location>
</feature>
<keyword evidence="6 7" id="KW-0472">Membrane</keyword>
<evidence type="ECO:0000256" key="4">
    <source>
        <dbReference type="ARBA" id="ARBA00022692"/>
    </source>
</evidence>
<evidence type="ECO:0000313" key="9">
    <source>
        <dbReference type="Proteomes" id="UP001524547"/>
    </source>
</evidence>
<evidence type="ECO:0000256" key="3">
    <source>
        <dbReference type="ARBA" id="ARBA00022475"/>
    </source>
</evidence>
<dbReference type="RefSeq" id="WP_422918392.1">
    <property type="nucleotide sequence ID" value="NZ_JAMZEJ010000001.1"/>
</dbReference>
<dbReference type="InterPro" id="IPR004776">
    <property type="entry name" value="Mem_transp_PIN-like"/>
</dbReference>
<comment type="caution">
    <text evidence="8">The sequence shown here is derived from an EMBL/GenBank/DDBJ whole genome shotgun (WGS) entry which is preliminary data.</text>
</comment>
<feature type="transmembrane region" description="Helical" evidence="7">
    <location>
        <begin position="129"/>
        <end position="148"/>
    </location>
</feature>
<keyword evidence="5 7" id="KW-1133">Transmembrane helix</keyword>
<feature type="transmembrane region" description="Helical" evidence="7">
    <location>
        <begin position="236"/>
        <end position="258"/>
    </location>
</feature>
<evidence type="ECO:0000313" key="8">
    <source>
        <dbReference type="EMBL" id="MCQ8239659.1"/>
    </source>
</evidence>
<dbReference type="Pfam" id="PF03547">
    <property type="entry name" value="Mem_trans"/>
    <property type="match status" value="1"/>
</dbReference>
<dbReference type="PANTHER" id="PTHR36838:SF1">
    <property type="entry name" value="SLR1864 PROTEIN"/>
    <property type="match status" value="1"/>
</dbReference>
<feature type="transmembrane region" description="Helical" evidence="7">
    <location>
        <begin position="65"/>
        <end position="85"/>
    </location>
</feature>
<feature type="transmembrane region" description="Helical" evidence="7">
    <location>
        <begin position="291"/>
        <end position="311"/>
    </location>
</feature>
<feature type="transmembrane region" description="Helical" evidence="7">
    <location>
        <begin position="97"/>
        <end position="117"/>
    </location>
</feature>
<sequence length="317" mass="31961">MTPALLLALLPIFAVLGLGALAGRSGRIAPAQVAPLNTLVMDFALPAALFGAVTHAGRAELLGQWPLMLVLLIGLLVLWWLVFAIERRVFGARAGSAAVLAISVSLPNFAAAGVPLMNGLFGRGGGLQVAVAISLGAVVLSPMTLVLLDLDRERRRGSTASPSAALAAAARRVSRAPLVLGPLVGVVLVLAGITLPPAVDRAVGLIGQASGGVALFVTGLVLSARRIRLTGRVAAGALLANIVHPLATASLCTVLPIAAQPRQAAILLSALPCGFFGIFFALRYEEDPTEAAAVVGVSTVLSIATLAAAIVSTGAAG</sequence>
<name>A0ABT1VTJ3_9PROT</name>
<proteinExistence type="predicted"/>
<accession>A0ABT1VTJ3</accession>
<evidence type="ECO:0000256" key="2">
    <source>
        <dbReference type="ARBA" id="ARBA00022448"/>
    </source>
</evidence>
<comment type="subcellular location">
    <subcellularLocation>
        <location evidence="1">Membrane</location>
        <topology evidence="1">Multi-pass membrane protein</topology>
    </subcellularLocation>
</comment>
<dbReference type="EMBL" id="JAMZEJ010000001">
    <property type="protein sequence ID" value="MCQ8239659.1"/>
    <property type="molecule type" value="Genomic_DNA"/>
</dbReference>
<feature type="transmembrane region" description="Helical" evidence="7">
    <location>
        <begin position="205"/>
        <end position="224"/>
    </location>
</feature>
<keyword evidence="3" id="KW-1003">Cell membrane</keyword>
<organism evidence="8 9">
    <name type="scientific">Rhizosaccharibacter radicis</name>
    <dbReference type="NCBI Taxonomy" id="2782605"/>
    <lineage>
        <taxon>Bacteria</taxon>
        <taxon>Pseudomonadati</taxon>
        <taxon>Pseudomonadota</taxon>
        <taxon>Alphaproteobacteria</taxon>
        <taxon>Acetobacterales</taxon>
        <taxon>Acetobacteraceae</taxon>
        <taxon>Rhizosaccharibacter</taxon>
    </lineage>
</organism>
<keyword evidence="9" id="KW-1185">Reference proteome</keyword>
<feature type="transmembrane region" description="Helical" evidence="7">
    <location>
        <begin position="264"/>
        <end position="284"/>
    </location>
</feature>
<protein>
    <submittedName>
        <fullName evidence="8">AEC family transporter</fullName>
    </submittedName>
</protein>
<keyword evidence="2" id="KW-0813">Transport</keyword>
<evidence type="ECO:0000256" key="6">
    <source>
        <dbReference type="ARBA" id="ARBA00023136"/>
    </source>
</evidence>
<dbReference type="PANTHER" id="PTHR36838">
    <property type="entry name" value="AUXIN EFFLUX CARRIER FAMILY PROTEIN"/>
    <property type="match status" value="1"/>
</dbReference>